<evidence type="ECO:0000256" key="5">
    <source>
        <dbReference type="ARBA" id="ARBA00023136"/>
    </source>
</evidence>
<comment type="similarity">
    <text evidence="2 6">Belongs to the sodium:solute symporter (SSF) (TC 2.A.21) family.</text>
</comment>
<dbReference type="GO" id="GO:0005412">
    <property type="term" value="F:D-glucose:sodium symporter activity"/>
    <property type="evidence" value="ECO:0007669"/>
    <property type="project" value="TreeGrafter"/>
</dbReference>
<dbReference type="RefSeq" id="WP_144041771.1">
    <property type="nucleotide sequence ID" value="NZ_BMPL01000025.1"/>
</dbReference>
<keyword evidence="9" id="KW-1185">Reference proteome</keyword>
<protein>
    <submittedName>
        <fullName evidence="8">Sodium/solute symporter</fullName>
    </submittedName>
</protein>
<feature type="transmembrane region" description="Helical" evidence="7">
    <location>
        <begin position="376"/>
        <end position="397"/>
    </location>
</feature>
<dbReference type="AlphaFoldDB" id="A0A553JK21"/>
<comment type="subcellular location">
    <subcellularLocation>
        <location evidence="1">Membrane</location>
        <topology evidence="1">Multi-pass membrane protein</topology>
    </subcellularLocation>
</comment>
<feature type="transmembrane region" description="Helical" evidence="7">
    <location>
        <begin position="282"/>
        <end position="307"/>
    </location>
</feature>
<evidence type="ECO:0000256" key="6">
    <source>
        <dbReference type="RuleBase" id="RU362091"/>
    </source>
</evidence>
<evidence type="ECO:0000256" key="7">
    <source>
        <dbReference type="SAM" id="Phobius"/>
    </source>
</evidence>
<feature type="transmembrane region" description="Helical" evidence="7">
    <location>
        <begin position="434"/>
        <end position="452"/>
    </location>
</feature>
<dbReference type="OrthoDB" id="9814523at2"/>
<dbReference type="NCBIfam" id="TIGR00813">
    <property type="entry name" value="sss"/>
    <property type="match status" value="1"/>
</dbReference>
<proteinExistence type="inferred from homology"/>
<feature type="transmembrane region" description="Helical" evidence="7">
    <location>
        <begin position="157"/>
        <end position="174"/>
    </location>
</feature>
<dbReference type="EMBL" id="VKGK01000027">
    <property type="protein sequence ID" value="TRY12794.1"/>
    <property type="molecule type" value="Genomic_DNA"/>
</dbReference>
<organism evidence="8 9">
    <name type="scientific">Shewanella hanedai</name>
    <name type="common">Alteromonas hanedai</name>
    <dbReference type="NCBI Taxonomy" id="25"/>
    <lineage>
        <taxon>Bacteria</taxon>
        <taxon>Pseudomonadati</taxon>
        <taxon>Pseudomonadota</taxon>
        <taxon>Gammaproteobacteria</taxon>
        <taxon>Alteromonadales</taxon>
        <taxon>Shewanellaceae</taxon>
        <taxon>Shewanella</taxon>
    </lineage>
</organism>
<dbReference type="PANTHER" id="PTHR11819">
    <property type="entry name" value="SOLUTE CARRIER FAMILY 5"/>
    <property type="match status" value="1"/>
</dbReference>
<dbReference type="InterPro" id="IPR038377">
    <property type="entry name" value="Na/Glc_symporter_sf"/>
</dbReference>
<dbReference type="Gene3D" id="1.20.1730.10">
    <property type="entry name" value="Sodium/glucose cotransporter"/>
    <property type="match status" value="1"/>
</dbReference>
<feature type="transmembrane region" description="Helical" evidence="7">
    <location>
        <begin position="458"/>
        <end position="479"/>
    </location>
</feature>
<dbReference type="InterPro" id="IPR001734">
    <property type="entry name" value="Na/solute_symporter"/>
</dbReference>
<comment type="caution">
    <text evidence="8">The sequence shown here is derived from an EMBL/GenBank/DDBJ whole genome shotgun (WGS) entry which is preliminary data.</text>
</comment>
<sequence>MELTMLDLSVVAFYVVALITIAFFVSREKAGHEKDANDYFLAGNSLPWWAIGASLIAANISAEQIIGMSGSGYKIGLAIASYEWMAAITLIIVGKYFLPIFLQKKIYTMPQFLEQRFDFRVRLTMAVFWLGVYIFVNLTSVLWLGALAINTIAGVDMLYGMGFLCLFSIAYSLYGGLKAVAYTDIIQVVLLIFGGLFLTYTTLELLGAGDGIMAGISNILTQAPEKFDMILAPDHPHYVDLPGLSVLVGGMWVMNLSYWGFNQYIIQRTLAAKNLREGQKGIAFAAFLKLLMPIIVVVPGIAAYLLLPGLDRPDRAYPELMTMMPEGLRGLIFAAVIAAIVSSVASMTNSIATIFTMDIYNQLSKKEHDAKHLVKIGRVVSLLSLVIALFTAKPLLGSFDQAFQYIQEFTGFFTPGIVILFLFGMFWKKTTANAGLAAALGSAILSFVFKIFWPELPFMDRVGLVFLLCALLAIVVSLMEHKKEQSKVIELSDVDFNTSRGYNIAGIAVALILIGQYATWW</sequence>
<reference evidence="9" key="1">
    <citation type="submission" date="2019-07" db="EMBL/GenBank/DDBJ databases">
        <title>Shewanella sp. YLB-08 draft genomic sequence.</title>
        <authorList>
            <person name="Yu L."/>
        </authorList>
    </citation>
    <scope>NUCLEOTIDE SEQUENCE [LARGE SCALE GENOMIC DNA]</scope>
    <source>
        <strain evidence="9">JCM 20706</strain>
    </source>
</reference>
<evidence type="ECO:0000256" key="3">
    <source>
        <dbReference type="ARBA" id="ARBA00022692"/>
    </source>
</evidence>
<dbReference type="PROSITE" id="PS50283">
    <property type="entry name" value="NA_SOLUT_SYMP_3"/>
    <property type="match status" value="1"/>
</dbReference>
<name>A0A553JK21_SHEHA</name>
<feature type="transmembrane region" description="Helical" evidence="7">
    <location>
        <begin position="409"/>
        <end position="427"/>
    </location>
</feature>
<dbReference type="Pfam" id="PF00474">
    <property type="entry name" value="SSF"/>
    <property type="match status" value="1"/>
</dbReference>
<keyword evidence="3 7" id="KW-0812">Transmembrane</keyword>
<feature type="transmembrane region" description="Helical" evidence="7">
    <location>
        <begin position="82"/>
        <end position="102"/>
    </location>
</feature>
<feature type="transmembrane region" description="Helical" evidence="7">
    <location>
        <begin position="327"/>
        <end position="355"/>
    </location>
</feature>
<evidence type="ECO:0000256" key="2">
    <source>
        <dbReference type="ARBA" id="ARBA00006434"/>
    </source>
</evidence>
<feature type="transmembrane region" description="Helical" evidence="7">
    <location>
        <begin position="46"/>
        <end position="62"/>
    </location>
</feature>
<feature type="transmembrane region" description="Helical" evidence="7">
    <location>
        <begin position="123"/>
        <end position="145"/>
    </location>
</feature>
<dbReference type="CDD" id="cd10325">
    <property type="entry name" value="SLC5sbd_vSGLT"/>
    <property type="match status" value="1"/>
</dbReference>
<keyword evidence="5 7" id="KW-0472">Membrane</keyword>
<keyword evidence="4 7" id="KW-1133">Transmembrane helix</keyword>
<evidence type="ECO:0000256" key="4">
    <source>
        <dbReference type="ARBA" id="ARBA00022989"/>
    </source>
</evidence>
<dbReference type="Proteomes" id="UP000318126">
    <property type="component" value="Unassembled WGS sequence"/>
</dbReference>
<gene>
    <name evidence="8" type="ORF">FN961_19090</name>
</gene>
<evidence type="ECO:0000313" key="9">
    <source>
        <dbReference type="Proteomes" id="UP000318126"/>
    </source>
</evidence>
<feature type="transmembrane region" description="Helical" evidence="7">
    <location>
        <begin position="6"/>
        <end position="25"/>
    </location>
</feature>
<feature type="transmembrane region" description="Helical" evidence="7">
    <location>
        <begin position="181"/>
        <end position="203"/>
    </location>
</feature>
<evidence type="ECO:0000256" key="1">
    <source>
        <dbReference type="ARBA" id="ARBA00004141"/>
    </source>
</evidence>
<feature type="transmembrane region" description="Helical" evidence="7">
    <location>
        <begin position="241"/>
        <end position="261"/>
    </location>
</feature>
<dbReference type="GO" id="GO:0005886">
    <property type="term" value="C:plasma membrane"/>
    <property type="evidence" value="ECO:0007669"/>
    <property type="project" value="TreeGrafter"/>
</dbReference>
<feature type="transmembrane region" description="Helical" evidence="7">
    <location>
        <begin position="500"/>
        <end position="520"/>
    </location>
</feature>
<dbReference type="PANTHER" id="PTHR11819:SF195">
    <property type="entry name" value="SODIUM_GLUCOSE COTRANSPORTER 4"/>
    <property type="match status" value="1"/>
</dbReference>
<evidence type="ECO:0000313" key="8">
    <source>
        <dbReference type="EMBL" id="TRY12794.1"/>
    </source>
</evidence>
<accession>A0A553JK21</accession>